<organism evidence="10 11">
    <name type="scientific">Brachionus plicatilis</name>
    <name type="common">Marine rotifer</name>
    <name type="synonym">Brachionus muelleri</name>
    <dbReference type="NCBI Taxonomy" id="10195"/>
    <lineage>
        <taxon>Eukaryota</taxon>
        <taxon>Metazoa</taxon>
        <taxon>Spiralia</taxon>
        <taxon>Gnathifera</taxon>
        <taxon>Rotifera</taxon>
        <taxon>Eurotatoria</taxon>
        <taxon>Monogononta</taxon>
        <taxon>Pseudotrocha</taxon>
        <taxon>Ploima</taxon>
        <taxon>Brachionidae</taxon>
        <taxon>Brachionus</taxon>
    </lineage>
</organism>
<dbReference type="SUPFAM" id="SSF48317">
    <property type="entry name" value="Acid phosphatase/Vanadium-dependent haloperoxidase"/>
    <property type="match status" value="1"/>
</dbReference>
<feature type="transmembrane region" description="Helical" evidence="8">
    <location>
        <begin position="108"/>
        <end position="133"/>
    </location>
</feature>
<comment type="similarity">
    <text evidence="7">Belongs to the type 2 lipid phosphate phosphatase family.</text>
</comment>
<evidence type="ECO:0000256" key="4">
    <source>
        <dbReference type="ARBA" id="ARBA00022824"/>
    </source>
</evidence>
<dbReference type="CDD" id="cd03388">
    <property type="entry name" value="PAP2_SPPase1"/>
    <property type="match status" value="1"/>
</dbReference>
<evidence type="ECO:0000313" key="10">
    <source>
        <dbReference type="EMBL" id="RNA24291.1"/>
    </source>
</evidence>
<feature type="transmembrane region" description="Helical" evidence="8">
    <location>
        <begin position="238"/>
        <end position="259"/>
    </location>
</feature>
<keyword evidence="4" id="KW-0256">Endoplasmic reticulum</keyword>
<keyword evidence="5 8" id="KW-1133">Transmembrane helix</keyword>
<dbReference type="InterPro" id="IPR000326">
    <property type="entry name" value="PAP2/HPO"/>
</dbReference>
<dbReference type="GO" id="GO:0005789">
    <property type="term" value="C:endoplasmic reticulum membrane"/>
    <property type="evidence" value="ECO:0007669"/>
    <property type="project" value="UniProtKB-SubCell"/>
</dbReference>
<evidence type="ECO:0000313" key="11">
    <source>
        <dbReference type="Proteomes" id="UP000276133"/>
    </source>
</evidence>
<feature type="transmembrane region" description="Helical" evidence="8">
    <location>
        <begin position="300"/>
        <end position="316"/>
    </location>
</feature>
<feature type="transmembrane region" description="Helical" evidence="8">
    <location>
        <begin position="271"/>
        <end position="288"/>
    </location>
</feature>
<evidence type="ECO:0000256" key="5">
    <source>
        <dbReference type="ARBA" id="ARBA00022989"/>
    </source>
</evidence>
<evidence type="ECO:0000256" key="1">
    <source>
        <dbReference type="ARBA" id="ARBA00004477"/>
    </source>
</evidence>
<dbReference type="SMART" id="SM00014">
    <property type="entry name" value="acidPPc"/>
    <property type="match status" value="1"/>
</dbReference>
<evidence type="ECO:0000256" key="7">
    <source>
        <dbReference type="ARBA" id="ARBA00038324"/>
    </source>
</evidence>
<gene>
    <name evidence="10" type="ORF">BpHYR1_014364</name>
</gene>
<feature type="transmembrane region" description="Helical" evidence="8">
    <location>
        <begin position="394"/>
        <end position="414"/>
    </location>
</feature>
<dbReference type="PANTHER" id="PTHR14969:SF28">
    <property type="entry name" value="DIHYDROSPHINGOSINE 1-PHOSPHATE PHOSPHATASE LCB3-RELATED"/>
    <property type="match status" value="1"/>
</dbReference>
<dbReference type="Pfam" id="PF01569">
    <property type="entry name" value="PAP2"/>
    <property type="match status" value="1"/>
</dbReference>
<dbReference type="STRING" id="10195.A0A3M7RL74"/>
<dbReference type="EMBL" id="REGN01003146">
    <property type="protein sequence ID" value="RNA24291.1"/>
    <property type="molecule type" value="Genomic_DNA"/>
</dbReference>
<dbReference type="AlphaFoldDB" id="A0A3M7RL74"/>
<sequence length="439" mass="50659">MKKIEIVFFDIKVAMHDLINYLNSPHLVAAFQKIFGIEPTFESKPKILDQPVLKIKKRSPLKKNETPEDKNYVINQTSHKRTSSNPKKLVNITDHSHLIANTLIHNRFWYYFFHLGAAMGNEIFYCLFFPFWFWNVDGAIARKVAFLWGIFMYVGQATKDILCMPRPASPPVVKLEERYLAEYGFPSTHAMVSAGLPISVLVLSYSRYNIDLSISIAIVVLFCSWVSCSRLYLGMHSILDVVAGVLYSILVLLIMIPILEPIDHFILEYDFSPLVVFTIGYLLCHYYPSLRQWSTARGDTVIIIGSVIGFSIGSYLNNKLGFLQKPDEPPLYDIHFPNAFGYFLGVLRTIMGLVLVLCTRQLFKKFLLKFLCYVYKLDHLNPESKKQKKIELPYNYMTYFAIGVNIAFTFPYLFRLLSIERDYKLIVVSFIFLTSDVKT</sequence>
<keyword evidence="11" id="KW-1185">Reference proteome</keyword>
<comment type="caution">
    <text evidence="10">The sequence shown here is derived from an EMBL/GenBank/DDBJ whole genome shotgun (WGS) entry which is preliminary data.</text>
</comment>
<evidence type="ECO:0000256" key="3">
    <source>
        <dbReference type="ARBA" id="ARBA00022801"/>
    </source>
</evidence>
<proteinExistence type="inferred from homology"/>
<keyword evidence="3" id="KW-0378">Hydrolase</keyword>
<name>A0A3M7RL74_BRAPC</name>
<dbReference type="GO" id="GO:0042392">
    <property type="term" value="F:sphingosine-1-phosphate phosphatase activity"/>
    <property type="evidence" value="ECO:0007669"/>
    <property type="project" value="TreeGrafter"/>
</dbReference>
<feature type="domain" description="Phosphatidic acid phosphatase type 2/haloperoxidase" evidence="9">
    <location>
        <begin position="141"/>
        <end position="256"/>
    </location>
</feature>
<comment type="subcellular location">
    <subcellularLocation>
        <location evidence="1">Endoplasmic reticulum membrane</location>
        <topology evidence="1">Multi-pass membrane protein</topology>
    </subcellularLocation>
</comment>
<dbReference type="Gene3D" id="1.20.144.10">
    <property type="entry name" value="Phosphatidic acid phosphatase type 2/haloperoxidase"/>
    <property type="match status" value="1"/>
</dbReference>
<dbReference type="Proteomes" id="UP000276133">
    <property type="component" value="Unassembled WGS sequence"/>
</dbReference>
<evidence type="ECO:0000256" key="2">
    <source>
        <dbReference type="ARBA" id="ARBA00022692"/>
    </source>
</evidence>
<feature type="transmembrane region" description="Helical" evidence="8">
    <location>
        <begin position="336"/>
        <end position="359"/>
    </location>
</feature>
<dbReference type="OrthoDB" id="301434at2759"/>
<keyword evidence="6 8" id="KW-0472">Membrane</keyword>
<feature type="transmembrane region" description="Helical" evidence="8">
    <location>
        <begin position="212"/>
        <end position="233"/>
    </location>
</feature>
<reference evidence="10 11" key="1">
    <citation type="journal article" date="2018" name="Sci. Rep.">
        <title>Genomic signatures of local adaptation to the degree of environmental predictability in rotifers.</title>
        <authorList>
            <person name="Franch-Gras L."/>
            <person name="Hahn C."/>
            <person name="Garcia-Roger E.M."/>
            <person name="Carmona M.J."/>
            <person name="Serra M."/>
            <person name="Gomez A."/>
        </authorList>
    </citation>
    <scope>NUCLEOTIDE SEQUENCE [LARGE SCALE GENOMIC DNA]</scope>
    <source>
        <strain evidence="10">HYR1</strain>
    </source>
</reference>
<dbReference type="InterPro" id="IPR036938">
    <property type="entry name" value="PAP2/HPO_sf"/>
</dbReference>
<protein>
    <submittedName>
        <fullName evidence="10">Sphingosine-1-phosphate phosphatase 1-like</fullName>
    </submittedName>
</protein>
<keyword evidence="2 8" id="KW-0812">Transmembrane</keyword>
<evidence type="ECO:0000256" key="8">
    <source>
        <dbReference type="SAM" id="Phobius"/>
    </source>
</evidence>
<evidence type="ECO:0000256" key="6">
    <source>
        <dbReference type="ARBA" id="ARBA00023136"/>
    </source>
</evidence>
<dbReference type="GO" id="GO:0006670">
    <property type="term" value="P:sphingosine metabolic process"/>
    <property type="evidence" value="ECO:0007669"/>
    <property type="project" value="TreeGrafter"/>
</dbReference>
<dbReference type="PANTHER" id="PTHR14969">
    <property type="entry name" value="SPHINGOSINE-1-PHOSPHATE PHOSPHOHYDROLASE"/>
    <property type="match status" value="1"/>
</dbReference>
<accession>A0A3M7RL74</accession>
<evidence type="ECO:0000259" key="9">
    <source>
        <dbReference type="SMART" id="SM00014"/>
    </source>
</evidence>